<evidence type="ECO:0000256" key="1">
    <source>
        <dbReference type="SAM" id="SignalP"/>
    </source>
</evidence>
<proteinExistence type="predicted"/>
<protein>
    <submittedName>
        <fullName evidence="2">Uncharacterized protein</fullName>
    </submittedName>
</protein>
<keyword evidence="1" id="KW-0732">Signal</keyword>
<keyword evidence="3" id="KW-1185">Reference proteome</keyword>
<dbReference type="EMBL" id="JBIAXI010000002">
    <property type="protein sequence ID" value="MFF4771804.1"/>
    <property type="molecule type" value="Genomic_DNA"/>
</dbReference>
<sequence length="305" mass="33453">MKRLSVVVVLGMLAALLTDTGTALAASPVKPVQTLRQQFVVGRGVLVSETSQTISKGSKRAYINRTTGVIGFGKSGVVGYDLTSKVKITPELEATFSDEELEGIRTPLRAVNVGRYTYVQGFDWGPMPEGTTWIRFGKSASWQNYGQRGDQLVDILSPARLKFVISKATSLRSGEYRGTLKAEDLYAELGPMNPEKQKISFRLFTDKDGLPVRLVTQYDAKEYERGSDGKLTRKMSAHVVDTRYHHWNAKVKVIAPPASEVVDFGDLPINQSDQSGAPLVLNSAGPAAKCGNHTLCQRLTTRPYN</sequence>
<organism evidence="2 3">
    <name type="scientific">Microtetraspora fusca</name>
    <dbReference type="NCBI Taxonomy" id="1997"/>
    <lineage>
        <taxon>Bacteria</taxon>
        <taxon>Bacillati</taxon>
        <taxon>Actinomycetota</taxon>
        <taxon>Actinomycetes</taxon>
        <taxon>Streptosporangiales</taxon>
        <taxon>Streptosporangiaceae</taxon>
        <taxon>Microtetraspora</taxon>
    </lineage>
</organism>
<dbReference type="Proteomes" id="UP001602119">
    <property type="component" value="Unassembled WGS sequence"/>
</dbReference>
<feature type="signal peptide" evidence="1">
    <location>
        <begin position="1"/>
        <end position="25"/>
    </location>
</feature>
<feature type="chain" id="PRO_5045223092" evidence="1">
    <location>
        <begin position="26"/>
        <end position="305"/>
    </location>
</feature>
<accession>A0ABW6V1L6</accession>
<gene>
    <name evidence="2" type="ORF">ACFY05_02990</name>
</gene>
<name>A0ABW6V1L6_MICFU</name>
<dbReference type="RefSeq" id="WP_387340389.1">
    <property type="nucleotide sequence ID" value="NZ_JBIAXI010000002.1"/>
</dbReference>
<evidence type="ECO:0000313" key="2">
    <source>
        <dbReference type="EMBL" id="MFF4771804.1"/>
    </source>
</evidence>
<comment type="caution">
    <text evidence="2">The sequence shown here is derived from an EMBL/GenBank/DDBJ whole genome shotgun (WGS) entry which is preliminary data.</text>
</comment>
<evidence type="ECO:0000313" key="3">
    <source>
        <dbReference type="Proteomes" id="UP001602119"/>
    </source>
</evidence>
<reference evidence="2 3" key="1">
    <citation type="submission" date="2024-10" db="EMBL/GenBank/DDBJ databases">
        <title>The Natural Products Discovery Center: Release of the First 8490 Sequenced Strains for Exploring Actinobacteria Biosynthetic Diversity.</title>
        <authorList>
            <person name="Kalkreuter E."/>
            <person name="Kautsar S.A."/>
            <person name="Yang D."/>
            <person name="Bader C.D."/>
            <person name="Teijaro C.N."/>
            <person name="Fluegel L."/>
            <person name="Davis C.M."/>
            <person name="Simpson J.R."/>
            <person name="Lauterbach L."/>
            <person name="Steele A.D."/>
            <person name="Gui C."/>
            <person name="Meng S."/>
            <person name="Li G."/>
            <person name="Viehrig K."/>
            <person name="Ye F."/>
            <person name="Su P."/>
            <person name="Kiefer A.F."/>
            <person name="Nichols A."/>
            <person name="Cepeda A.J."/>
            <person name="Yan W."/>
            <person name="Fan B."/>
            <person name="Jiang Y."/>
            <person name="Adhikari A."/>
            <person name="Zheng C.-J."/>
            <person name="Schuster L."/>
            <person name="Cowan T.M."/>
            <person name="Smanski M.J."/>
            <person name="Chevrette M.G."/>
            <person name="De Carvalho L.P.S."/>
            <person name="Shen B."/>
        </authorList>
    </citation>
    <scope>NUCLEOTIDE SEQUENCE [LARGE SCALE GENOMIC DNA]</scope>
    <source>
        <strain evidence="2 3">NPDC001281</strain>
    </source>
</reference>